<dbReference type="Proteomes" id="UP000887577">
    <property type="component" value="Unplaced"/>
</dbReference>
<keyword evidence="1" id="KW-1185">Reference proteome</keyword>
<evidence type="ECO:0000313" key="2">
    <source>
        <dbReference type="WBParaSite" id="PSU_v2.g16144.t1"/>
    </source>
</evidence>
<protein>
    <submittedName>
        <fullName evidence="2">Uncharacterized protein</fullName>
    </submittedName>
</protein>
<name>A0A914Y9N2_9BILA</name>
<accession>A0A914Y9N2</accession>
<proteinExistence type="predicted"/>
<reference evidence="2" key="1">
    <citation type="submission" date="2022-11" db="UniProtKB">
        <authorList>
            <consortium name="WormBaseParasite"/>
        </authorList>
    </citation>
    <scope>IDENTIFICATION</scope>
</reference>
<organism evidence="1 2">
    <name type="scientific">Panagrolaimus superbus</name>
    <dbReference type="NCBI Taxonomy" id="310955"/>
    <lineage>
        <taxon>Eukaryota</taxon>
        <taxon>Metazoa</taxon>
        <taxon>Ecdysozoa</taxon>
        <taxon>Nematoda</taxon>
        <taxon>Chromadorea</taxon>
        <taxon>Rhabditida</taxon>
        <taxon>Tylenchina</taxon>
        <taxon>Panagrolaimomorpha</taxon>
        <taxon>Panagrolaimoidea</taxon>
        <taxon>Panagrolaimidae</taxon>
        <taxon>Panagrolaimus</taxon>
    </lineage>
</organism>
<dbReference type="WBParaSite" id="PSU_v2.g16144.t1">
    <property type="protein sequence ID" value="PSU_v2.g16144.t1"/>
    <property type="gene ID" value="PSU_v2.g16144"/>
</dbReference>
<sequence>MDRLRKNYFVILCHLEQIFDAEEFRRDRDTKLLAKGHHKELATLETYLYTLFILDVLEPLKILSNKLQTHLYSITQLQDDLNGAVESLEKMEEDYGHHINQFLRFAECEDAVGDECKSLILEGKEGNVFIKMETFFENSQPKQKHIFTRRRKRLNFDELKNIIIPKLIHHLKTSFPEDKEFVEHISSLNPSNLPTGVSMLSEYSKKIEKIAPRFGGNSARIVNEFIDIMRYLISNDYQTYMANIYLSTPDF</sequence>
<evidence type="ECO:0000313" key="1">
    <source>
        <dbReference type="Proteomes" id="UP000887577"/>
    </source>
</evidence>
<dbReference type="AlphaFoldDB" id="A0A914Y9N2"/>